<organism evidence="2 3">
    <name type="scientific">Dawidia cretensis</name>
    <dbReference type="NCBI Taxonomy" id="2782350"/>
    <lineage>
        <taxon>Bacteria</taxon>
        <taxon>Pseudomonadati</taxon>
        <taxon>Bacteroidota</taxon>
        <taxon>Cytophagia</taxon>
        <taxon>Cytophagales</taxon>
        <taxon>Chryseotaleaceae</taxon>
        <taxon>Dawidia</taxon>
    </lineage>
</organism>
<keyword evidence="3" id="KW-1185">Reference proteome</keyword>
<evidence type="ECO:0000313" key="2">
    <source>
        <dbReference type="EMBL" id="MBT1707916.1"/>
    </source>
</evidence>
<dbReference type="EMBL" id="JAHESE010000004">
    <property type="protein sequence ID" value="MBT1707916.1"/>
    <property type="molecule type" value="Genomic_DNA"/>
</dbReference>
<feature type="compositionally biased region" description="Basic and acidic residues" evidence="1">
    <location>
        <begin position="17"/>
        <end position="53"/>
    </location>
</feature>
<comment type="caution">
    <text evidence="2">The sequence shown here is derived from an EMBL/GenBank/DDBJ whole genome shotgun (WGS) entry which is preliminary data.</text>
</comment>
<reference evidence="2 3" key="1">
    <citation type="submission" date="2021-05" db="EMBL/GenBank/DDBJ databases">
        <title>A Polyphasic approach of four new species of the genus Ohtaekwangia: Ohtaekwangia histidinii sp. nov., Ohtaekwangia cretensis sp. nov., Ohtaekwangia indiensis sp. nov., Ohtaekwangia reichenbachii sp. nov. from diverse environment.</title>
        <authorList>
            <person name="Octaviana S."/>
        </authorList>
    </citation>
    <scope>NUCLEOTIDE SEQUENCE [LARGE SCALE GENOMIC DNA]</scope>
    <source>
        <strain evidence="2 3">PWU5</strain>
    </source>
</reference>
<dbReference type="AlphaFoldDB" id="A0AAP2DVC3"/>
<name>A0AAP2DVC3_9BACT</name>
<evidence type="ECO:0000313" key="3">
    <source>
        <dbReference type="Proteomes" id="UP001319080"/>
    </source>
</evidence>
<dbReference type="RefSeq" id="WP_254083507.1">
    <property type="nucleotide sequence ID" value="NZ_JAHESE010000004.1"/>
</dbReference>
<sequence>MSKKHENPGESFTGHQKAVDEAINERAKSERGADKLDPETAKREHQKSHEASTAHKNTGGGKQKNPGSN</sequence>
<gene>
    <name evidence="2" type="ORF">KK062_06775</name>
</gene>
<protein>
    <submittedName>
        <fullName evidence="2">Uncharacterized protein</fullName>
    </submittedName>
</protein>
<dbReference type="Proteomes" id="UP001319080">
    <property type="component" value="Unassembled WGS sequence"/>
</dbReference>
<feature type="region of interest" description="Disordered" evidence="1">
    <location>
        <begin position="1"/>
        <end position="69"/>
    </location>
</feature>
<proteinExistence type="predicted"/>
<accession>A0AAP2DVC3</accession>
<evidence type="ECO:0000256" key="1">
    <source>
        <dbReference type="SAM" id="MobiDB-lite"/>
    </source>
</evidence>